<dbReference type="SUPFAM" id="SSF103657">
    <property type="entry name" value="BAR/IMD domain-like"/>
    <property type="match status" value="1"/>
</dbReference>
<evidence type="ECO:0000256" key="2">
    <source>
        <dbReference type="ARBA" id="ARBA00004245"/>
    </source>
</evidence>
<dbReference type="GO" id="GO:0051764">
    <property type="term" value="P:actin crosslink formation"/>
    <property type="evidence" value="ECO:0007669"/>
    <property type="project" value="TreeGrafter"/>
</dbReference>
<dbReference type="InterPro" id="IPR001452">
    <property type="entry name" value="SH3_domain"/>
</dbReference>
<dbReference type="PROSITE" id="PS50002">
    <property type="entry name" value="SH3"/>
    <property type="match status" value="1"/>
</dbReference>
<feature type="compositionally biased region" description="Polar residues" evidence="17">
    <location>
        <begin position="391"/>
        <end position="406"/>
    </location>
</feature>
<evidence type="ECO:0000256" key="1">
    <source>
        <dbReference type="ARBA" id="ARBA00004170"/>
    </source>
</evidence>
<evidence type="ECO:0000256" key="14">
    <source>
        <dbReference type="ARBA" id="ARBA00044812"/>
    </source>
</evidence>
<dbReference type="InterPro" id="IPR036028">
    <property type="entry name" value="SH3-like_dom_sf"/>
</dbReference>
<dbReference type="AlphaFoldDB" id="A0A6P7JW41"/>
<feature type="domain" description="IMD" evidence="19">
    <location>
        <begin position="1"/>
        <end position="249"/>
    </location>
</feature>
<gene>
    <name evidence="21 22" type="primary">LOC114448430</name>
</gene>
<feature type="compositionally biased region" description="Polar residues" evidence="17">
    <location>
        <begin position="301"/>
        <end position="312"/>
    </location>
</feature>
<keyword evidence="11" id="KW-0966">Cell projection</keyword>
<dbReference type="SMART" id="SM00326">
    <property type="entry name" value="SH3"/>
    <property type="match status" value="1"/>
</dbReference>
<feature type="compositionally biased region" description="Polar residues" evidence="17">
    <location>
        <begin position="630"/>
        <end position="639"/>
    </location>
</feature>
<comment type="subcellular location">
    <subcellularLocation>
        <location evidence="4">Cell projection</location>
        <location evidence="4">Filopodium</location>
    </subcellularLocation>
    <subcellularLocation>
        <location evidence="3">Cell projection</location>
        <location evidence="3">Ruffle</location>
    </subcellularLocation>
    <subcellularLocation>
        <location evidence="2">Cytoplasm</location>
        <location evidence="2">Cytoskeleton</location>
    </subcellularLocation>
    <subcellularLocation>
        <location evidence="1">Membrane</location>
        <topology evidence="1">Peripheral membrane protein</topology>
    </subcellularLocation>
</comment>
<evidence type="ECO:0000256" key="4">
    <source>
        <dbReference type="ARBA" id="ARBA00004486"/>
    </source>
</evidence>
<dbReference type="PANTHER" id="PTHR14206">
    <property type="entry name" value="BRAIN-SPECIFIC ANGIOGENESIS INHIBITOR 1-ASSOCIATED PROTEIN 2"/>
    <property type="match status" value="1"/>
</dbReference>
<name>A0A6P7JW41_9TELE</name>
<dbReference type="FunFam" id="1.20.1270.60:FF:000011">
    <property type="entry name" value="Brain-specific angiogenesis inhibitor 1-associated protein 2"/>
    <property type="match status" value="1"/>
</dbReference>
<keyword evidence="9" id="KW-0472">Membrane</keyword>
<evidence type="ECO:0000259" key="18">
    <source>
        <dbReference type="PROSITE" id="PS50002"/>
    </source>
</evidence>
<evidence type="ECO:0000256" key="12">
    <source>
        <dbReference type="ARBA" id="ARBA00025545"/>
    </source>
</evidence>
<dbReference type="GO" id="GO:0001726">
    <property type="term" value="C:ruffle"/>
    <property type="evidence" value="ECO:0007669"/>
    <property type="project" value="UniProtKB-SubCell"/>
</dbReference>
<evidence type="ECO:0000256" key="10">
    <source>
        <dbReference type="ARBA" id="ARBA00023212"/>
    </source>
</evidence>
<feature type="compositionally biased region" description="Low complexity" evidence="17">
    <location>
        <begin position="327"/>
        <end position="390"/>
    </location>
</feature>
<feature type="region of interest" description="Disordered" evidence="17">
    <location>
        <begin position="267"/>
        <end position="427"/>
    </location>
</feature>
<evidence type="ECO:0000313" key="22">
    <source>
        <dbReference type="RefSeq" id="XP_028281154.1"/>
    </source>
</evidence>
<evidence type="ECO:0000256" key="9">
    <source>
        <dbReference type="ARBA" id="ARBA00023136"/>
    </source>
</evidence>
<evidence type="ECO:0000256" key="16">
    <source>
        <dbReference type="SAM" id="Coils"/>
    </source>
</evidence>
<dbReference type="CDD" id="cd11779">
    <property type="entry name" value="SH3_Irsp53_BAIAP2L"/>
    <property type="match status" value="1"/>
</dbReference>
<dbReference type="PANTHER" id="PTHR14206:SF6">
    <property type="entry name" value="BRAIN-SPECIFIC ANGIOGENESIS INHIBITOR 1-ASSOCIATED PROTEIN 2"/>
    <property type="match status" value="1"/>
</dbReference>
<evidence type="ECO:0000256" key="7">
    <source>
        <dbReference type="ARBA" id="ARBA00022553"/>
    </source>
</evidence>
<keyword evidence="10" id="KW-0206">Cytoskeleton</keyword>
<dbReference type="GO" id="GO:0005856">
    <property type="term" value="C:cytoskeleton"/>
    <property type="evidence" value="ECO:0007669"/>
    <property type="project" value="UniProtKB-SubCell"/>
</dbReference>
<dbReference type="InterPro" id="IPR027681">
    <property type="entry name" value="IRSp53/IRTKS/Pinkbar"/>
</dbReference>
<evidence type="ECO:0000256" key="5">
    <source>
        <dbReference type="ARBA" id="ARBA00022443"/>
    </source>
</evidence>
<dbReference type="RefSeq" id="XP_028281154.1">
    <property type="nucleotide sequence ID" value="XM_028425353.1"/>
</dbReference>
<dbReference type="Gene3D" id="2.30.30.40">
    <property type="entry name" value="SH3 Domains"/>
    <property type="match status" value="1"/>
</dbReference>
<feature type="domain" description="SH3" evidence="18">
    <location>
        <begin position="496"/>
        <end position="571"/>
    </location>
</feature>
<dbReference type="Gene3D" id="1.20.1270.60">
    <property type="entry name" value="Arfaptin homology (AH) domain/BAR domain"/>
    <property type="match status" value="1"/>
</dbReference>
<keyword evidence="20" id="KW-1185">Reference proteome</keyword>
<dbReference type="GO" id="GO:0030175">
    <property type="term" value="C:filopodium"/>
    <property type="evidence" value="ECO:0007669"/>
    <property type="project" value="UniProtKB-SubCell"/>
</dbReference>
<comment type="function">
    <text evidence="12">Adapter protein that links membrane-bound small G-proteins to cytoplasmic effector proteins. Necessary for CDC42-mediated reorganization of the actin cytoskeleton and for RAC1-mediated membrane ruffling. Involved in the regulation of the actin cytoskeleton by WASF family members and the Arp2/3 complex. Plays a role in neurite growth. Acts syngeristically with ENAH to promote filipodia formation. Plays a role in the reorganization of the actin cytoskeleton in response to bacterial infection. Participates in actin bundling when associated with EPS8, promoting filopodial protrusions.</text>
</comment>
<evidence type="ECO:0000256" key="11">
    <source>
        <dbReference type="ARBA" id="ARBA00023273"/>
    </source>
</evidence>
<dbReference type="InterPro" id="IPR013606">
    <property type="entry name" value="I-BAR_dom"/>
</dbReference>
<evidence type="ECO:0000256" key="15">
    <source>
        <dbReference type="PROSITE-ProRule" id="PRU00192"/>
    </source>
</evidence>
<evidence type="ECO:0000256" key="13">
    <source>
        <dbReference type="ARBA" id="ARBA00044790"/>
    </source>
</evidence>
<reference evidence="21 22" key="1">
    <citation type="submission" date="2025-04" db="UniProtKB">
        <authorList>
            <consortium name="RefSeq"/>
        </authorList>
    </citation>
    <scope>IDENTIFICATION</scope>
</reference>
<dbReference type="GO" id="GO:0005829">
    <property type="term" value="C:cytosol"/>
    <property type="evidence" value="ECO:0007669"/>
    <property type="project" value="TreeGrafter"/>
</dbReference>
<dbReference type="GO" id="GO:0005654">
    <property type="term" value="C:nucleoplasm"/>
    <property type="evidence" value="ECO:0007669"/>
    <property type="project" value="TreeGrafter"/>
</dbReference>
<dbReference type="InterPro" id="IPR030128">
    <property type="entry name" value="BAIP2_I-BAR_dom"/>
</dbReference>
<dbReference type="PROSITE" id="PS51338">
    <property type="entry name" value="IMD"/>
    <property type="match status" value="1"/>
</dbReference>
<proteinExistence type="predicted"/>
<feature type="region of interest" description="Disordered" evidence="17">
    <location>
        <begin position="589"/>
        <end position="671"/>
    </location>
</feature>
<dbReference type="SUPFAM" id="SSF50044">
    <property type="entry name" value="SH3-domain"/>
    <property type="match status" value="1"/>
</dbReference>
<accession>A0A6P7JW41</accession>
<evidence type="ECO:0000259" key="19">
    <source>
        <dbReference type="PROSITE" id="PS51338"/>
    </source>
</evidence>
<organism evidence="20 21">
    <name type="scientific">Parambassis ranga</name>
    <name type="common">Indian glassy fish</name>
    <dbReference type="NCBI Taxonomy" id="210632"/>
    <lineage>
        <taxon>Eukaryota</taxon>
        <taxon>Metazoa</taxon>
        <taxon>Chordata</taxon>
        <taxon>Craniata</taxon>
        <taxon>Vertebrata</taxon>
        <taxon>Euteleostomi</taxon>
        <taxon>Actinopterygii</taxon>
        <taxon>Neopterygii</taxon>
        <taxon>Teleostei</taxon>
        <taxon>Neoteleostei</taxon>
        <taxon>Acanthomorphata</taxon>
        <taxon>Ovalentaria</taxon>
        <taxon>Ambassidae</taxon>
        <taxon>Parambassis</taxon>
    </lineage>
</organism>
<dbReference type="GO" id="GO:0051017">
    <property type="term" value="P:actin filament bundle assembly"/>
    <property type="evidence" value="ECO:0007669"/>
    <property type="project" value="TreeGrafter"/>
</dbReference>
<evidence type="ECO:0000313" key="20">
    <source>
        <dbReference type="Proteomes" id="UP000515145"/>
    </source>
</evidence>
<feature type="compositionally biased region" description="Low complexity" evidence="17">
    <location>
        <begin position="286"/>
        <end position="300"/>
    </location>
</feature>
<dbReference type="InterPro" id="IPR027267">
    <property type="entry name" value="AH/BAR_dom_sf"/>
</dbReference>
<keyword evidence="7" id="KW-0597">Phosphoprotein</keyword>
<evidence type="ECO:0000256" key="6">
    <source>
        <dbReference type="ARBA" id="ARBA00022490"/>
    </source>
</evidence>
<dbReference type="GO" id="GO:0008093">
    <property type="term" value="F:cytoskeletal anchor activity"/>
    <property type="evidence" value="ECO:0007669"/>
    <property type="project" value="InterPro"/>
</dbReference>
<dbReference type="OrthoDB" id="3800937at2759"/>
<dbReference type="GO" id="GO:0007009">
    <property type="term" value="P:plasma membrane organization"/>
    <property type="evidence" value="ECO:0007669"/>
    <property type="project" value="InterPro"/>
</dbReference>
<protein>
    <recommendedName>
        <fullName evidence="13">BAR/IMD domain-containing adapter protein 2</fullName>
    </recommendedName>
    <alternativeName>
        <fullName evidence="14">Brain-specific angiogenesis inhibitor 1-associated protein 2</fullName>
    </alternativeName>
</protein>
<evidence type="ECO:0000256" key="17">
    <source>
        <dbReference type="SAM" id="MobiDB-lite"/>
    </source>
</evidence>
<dbReference type="GO" id="GO:0016020">
    <property type="term" value="C:membrane"/>
    <property type="evidence" value="ECO:0007669"/>
    <property type="project" value="UniProtKB-SubCell"/>
</dbReference>
<keyword evidence="6" id="KW-0963">Cytoplasm</keyword>
<dbReference type="GeneID" id="114448430"/>
<dbReference type="RefSeq" id="XP_028281153.1">
    <property type="nucleotide sequence ID" value="XM_028425352.1"/>
</dbReference>
<keyword evidence="5 15" id="KW-0728">SH3 domain</keyword>
<dbReference type="Pfam" id="PF08397">
    <property type="entry name" value="IMD"/>
    <property type="match status" value="1"/>
</dbReference>
<sequence length="671" mass="72746">MSRTEEVNKMTENVYKGILEQFNPSLKNFVAMGKHYEKALTGVTVAAKGYFDALVKLGELASDSQGSKELGDTLFQMAEVHRQIQVQLEDVLKLFHSELLAQLEQKLELDIKYLTATLKKYQSERRSKSESIERCQSQLKKLRRKSQGSRHPNKYGDREMQFVELMSRRQGELDALVATGYRSALTEERRRYCFLVDRQCCVTKLLINYHSKVRELLSQKLSSWQQSCSQPTKLPERALNLLRHTAPQSSGAAGIAEVLRHTKLGSAQPEQRLSVQEVPPLLNGDSSRSQQQRSLPSSQSDTCPTQGSPQTFRSASSTGGAAGGSSRGASPQHTSTPLSASASPLPDSSASGSPSPAASTPTTSSSSTQQSPLPLATNTSSLSPSLIPSTVMSHSQISPVSSSLQGMTLPIPHGAPRSPPLPHSAPLSRAMTPVQLLHQQVGPGGSNTLSPSHNPWLQKSADMCATATLPLPRRPVSEMRLGGFQGSSLPRMLPLSGPTRVEAMFAHTPGTTDRGGGGGGGGGGACLLHFMPGDDITLLISEPRDGWHYGQNERTGRKGWFPFSYTQPQHSKIDHLESSLFLSKANSTSTGQLDKLGSQGLPALTPDSEEERSLPPQRVSTFRPRPYSMADSNKITSELASPPPSPTRPNPFAHVRLRKTVTNDRSAPIIE</sequence>
<dbReference type="Proteomes" id="UP000515145">
    <property type="component" value="Chromosome 16"/>
</dbReference>
<dbReference type="FunFam" id="2.30.30.40:FF:000287">
    <property type="entry name" value="BAI1-associated protein 2-like 2b"/>
    <property type="match status" value="1"/>
</dbReference>
<evidence type="ECO:0000256" key="3">
    <source>
        <dbReference type="ARBA" id="ARBA00004466"/>
    </source>
</evidence>
<evidence type="ECO:0000313" key="21">
    <source>
        <dbReference type="RefSeq" id="XP_028281153.1"/>
    </source>
</evidence>
<dbReference type="GO" id="GO:0030838">
    <property type="term" value="P:positive regulation of actin filament polymerization"/>
    <property type="evidence" value="ECO:0007669"/>
    <property type="project" value="TreeGrafter"/>
</dbReference>
<keyword evidence="8 16" id="KW-0175">Coiled coil</keyword>
<dbReference type="CDD" id="cd07646">
    <property type="entry name" value="I-BAR_IMD_IRSp53"/>
    <property type="match status" value="1"/>
</dbReference>
<evidence type="ECO:0000256" key="8">
    <source>
        <dbReference type="ARBA" id="ARBA00023054"/>
    </source>
</evidence>
<feature type="coiled-coil region" evidence="16">
    <location>
        <begin position="104"/>
        <end position="145"/>
    </location>
</feature>